<keyword evidence="1" id="KW-0732">Signal</keyword>
<gene>
    <name evidence="2" type="ORF">LOTGIDRAFT_234863</name>
</gene>
<dbReference type="CTD" id="20249661"/>
<protein>
    <submittedName>
        <fullName evidence="2">Uncharacterized protein</fullName>
    </submittedName>
</protein>
<dbReference type="HOGENOM" id="CLU_2253076_0_0_1"/>
<dbReference type="RefSeq" id="XP_009061460.1">
    <property type="nucleotide sequence ID" value="XM_009063212.1"/>
</dbReference>
<dbReference type="EMBL" id="KB202823">
    <property type="protein sequence ID" value="ESO87856.1"/>
    <property type="molecule type" value="Genomic_DNA"/>
</dbReference>
<name>V4A3R6_LOTGI</name>
<reference evidence="2 3" key="1">
    <citation type="journal article" date="2013" name="Nature">
        <title>Insights into bilaterian evolution from three spiralian genomes.</title>
        <authorList>
            <person name="Simakov O."/>
            <person name="Marletaz F."/>
            <person name="Cho S.J."/>
            <person name="Edsinger-Gonzales E."/>
            <person name="Havlak P."/>
            <person name="Hellsten U."/>
            <person name="Kuo D.H."/>
            <person name="Larsson T."/>
            <person name="Lv J."/>
            <person name="Arendt D."/>
            <person name="Savage R."/>
            <person name="Osoegawa K."/>
            <person name="de Jong P."/>
            <person name="Grimwood J."/>
            <person name="Chapman J.A."/>
            <person name="Shapiro H."/>
            <person name="Aerts A."/>
            <person name="Otillar R.P."/>
            <person name="Terry A.Y."/>
            <person name="Boore J.L."/>
            <person name="Grigoriev I.V."/>
            <person name="Lindberg D.R."/>
            <person name="Seaver E.C."/>
            <person name="Weisblat D.A."/>
            <person name="Putnam N.H."/>
            <person name="Rokhsar D.S."/>
        </authorList>
    </citation>
    <scope>NUCLEOTIDE SEQUENCE [LARGE SCALE GENOMIC DNA]</scope>
</reference>
<evidence type="ECO:0000256" key="1">
    <source>
        <dbReference type="SAM" id="SignalP"/>
    </source>
</evidence>
<dbReference type="GeneID" id="20249661"/>
<dbReference type="AlphaFoldDB" id="V4A3R6"/>
<dbReference type="OrthoDB" id="6113443at2759"/>
<evidence type="ECO:0000313" key="3">
    <source>
        <dbReference type="Proteomes" id="UP000030746"/>
    </source>
</evidence>
<accession>V4A3R6</accession>
<proteinExistence type="predicted"/>
<organism evidence="2 3">
    <name type="scientific">Lottia gigantea</name>
    <name type="common">Giant owl limpet</name>
    <dbReference type="NCBI Taxonomy" id="225164"/>
    <lineage>
        <taxon>Eukaryota</taxon>
        <taxon>Metazoa</taxon>
        <taxon>Spiralia</taxon>
        <taxon>Lophotrochozoa</taxon>
        <taxon>Mollusca</taxon>
        <taxon>Gastropoda</taxon>
        <taxon>Patellogastropoda</taxon>
        <taxon>Lottioidea</taxon>
        <taxon>Lottiidae</taxon>
        <taxon>Lottia</taxon>
    </lineage>
</organism>
<dbReference type="KEGG" id="lgi:LOTGIDRAFT_234863"/>
<dbReference type="Proteomes" id="UP000030746">
    <property type="component" value="Unassembled WGS sequence"/>
</dbReference>
<evidence type="ECO:0000313" key="2">
    <source>
        <dbReference type="EMBL" id="ESO87856.1"/>
    </source>
</evidence>
<feature type="signal peptide" evidence="1">
    <location>
        <begin position="1"/>
        <end position="27"/>
    </location>
</feature>
<sequence>MSSRAATKMSPRTALVFLIVCVCYVSCAPVPAAKIHAESVASDVPRLEVVEVTSDGTALQLDTTTAVSNIQSYKVKESQPQRNEFVKFPIVVEVDLELANKQGL</sequence>
<feature type="chain" id="PRO_5004716835" evidence="1">
    <location>
        <begin position="28"/>
        <end position="104"/>
    </location>
</feature>
<keyword evidence="3" id="KW-1185">Reference proteome</keyword>